<feature type="non-terminal residue" evidence="3">
    <location>
        <position position="1"/>
    </location>
</feature>
<sequence>TSLNLVAENNDIVLHISFRRDENAIVVNARSSAGWLSEERTSFGNKLEGNNYTVTVYDHGDRYQIAFNGRTGHYFTKQIQADVAALQYFVDLGHQTLLSDPVVAEHYVDLSALVKGLD</sequence>
<dbReference type="PROSITE" id="PS51304">
    <property type="entry name" value="GALECTIN"/>
    <property type="match status" value="1"/>
</dbReference>
<evidence type="ECO:0000256" key="1">
    <source>
        <dbReference type="RuleBase" id="RU102079"/>
    </source>
</evidence>
<evidence type="ECO:0000313" key="4">
    <source>
        <dbReference type="Proteomes" id="UP001221757"/>
    </source>
</evidence>
<protein>
    <recommendedName>
        <fullName evidence="1">Galectin</fullName>
    </recommendedName>
</protein>
<dbReference type="GO" id="GO:0030246">
    <property type="term" value="F:carbohydrate binding"/>
    <property type="evidence" value="ECO:0007669"/>
    <property type="project" value="UniProtKB-UniRule"/>
</dbReference>
<dbReference type="InterPro" id="IPR001079">
    <property type="entry name" value="Galectin_CRD"/>
</dbReference>
<dbReference type="Gene3D" id="2.60.120.200">
    <property type="match status" value="1"/>
</dbReference>
<organism evidence="3 4">
    <name type="scientific">Mycena rosella</name>
    <name type="common">Pink bonnet</name>
    <name type="synonym">Agaricus rosellus</name>
    <dbReference type="NCBI Taxonomy" id="1033263"/>
    <lineage>
        <taxon>Eukaryota</taxon>
        <taxon>Fungi</taxon>
        <taxon>Dikarya</taxon>
        <taxon>Basidiomycota</taxon>
        <taxon>Agaricomycotina</taxon>
        <taxon>Agaricomycetes</taxon>
        <taxon>Agaricomycetidae</taxon>
        <taxon>Agaricales</taxon>
        <taxon>Marasmiineae</taxon>
        <taxon>Mycenaceae</taxon>
        <taxon>Mycena</taxon>
    </lineage>
</organism>
<accession>A0AAD7DII5</accession>
<dbReference type="SMART" id="SM00276">
    <property type="entry name" value="GLECT"/>
    <property type="match status" value="1"/>
</dbReference>
<dbReference type="SUPFAM" id="SSF49899">
    <property type="entry name" value="Concanavalin A-like lectins/glucanases"/>
    <property type="match status" value="1"/>
</dbReference>
<dbReference type="AlphaFoldDB" id="A0AAD7DII5"/>
<keyword evidence="1" id="KW-0430">Lectin</keyword>
<name>A0AAD7DII5_MYCRO</name>
<proteinExistence type="predicted"/>
<dbReference type="EMBL" id="JARKIE010000065">
    <property type="protein sequence ID" value="KAJ7690387.1"/>
    <property type="molecule type" value="Genomic_DNA"/>
</dbReference>
<dbReference type="Pfam" id="PF00337">
    <property type="entry name" value="Gal-bind_lectin"/>
    <property type="match status" value="1"/>
</dbReference>
<feature type="domain" description="Galectin" evidence="2">
    <location>
        <begin position="1"/>
        <end position="103"/>
    </location>
</feature>
<dbReference type="InterPro" id="IPR013320">
    <property type="entry name" value="ConA-like_dom_sf"/>
</dbReference>
<evidence type="ECO:0000313" key="3">
    <source>
        <dbReference type="EMBL" id="KAJ7690387.1"/>
    </source>
</evidence>
<comment type="caution">
    <text evidence="3">The sequence shown here is derived from an EMBL/GenBank/DDBJ whole genome shotgun (WGS) entry which is preliminary data.</text>
</comment>
<evidence type="ECO:0000259" key="2">
    <source>
        <dbReference type="PROSITE" id="PS51304"/>
    </source>
</evidence>
<keyword evidence="4" id="KW-1185">Reference proteome</keyword>
<dbReference type="Proteomes" id="UP001221757">
    <property type="component" value="Unassembled WGS sequence"/>
</dbReference>
<reference evidence="3" key="1">
    <citation type="submission" date="2023-03" db="EMBL/GenBank/DDBJ databases">
        <title>Massive genome expansion in bonnet fungi (Mycena s.s.) driven by repeated elements and novel gene families across ecological guilds.</title>
        <authorList>
            <consortium name="Lawrence Berkeley National Laboratory"/>
            <person name="Harder C.B."/>
            <person name="Miyauchi S."/>
            <person name="Viragh M."/>
            <person name="Kuo A."/>
            <person name="Thoen E."/>
            <person name="Andreopoulos B."/>
            <person name="Lu D."/>
            <person name="Skrede I."/>
            <person name="Drula E."/>
            <person name="Henrissat B."/>
            <person name="Morin E."/>
            <person name="Kohler A."/>
            <person name="Barry K."/>
            <person name="LaButti K."/>
            <person name="Morin E."/>
            <person name="Salamov A."/>
            <person name="Lipzen A."/>
            <person name="Mereny Z."/>
            <person name="Hegedus B."/>
            <person name="Baldrian P."/>
            <person name="Stursova M."/>
            <person name="Weitz H."/>
            <person name="Taylor A."/>
            <person name="Grigoriev I.V."/>
            <person name="Nagy L.G."/>
            <person name="Martin F."/>
            <person name="Kauserud H."/>
        </authorList>
    </citation>
    <scope>NUCLEOTIDE SEQUENCE</scope>
    <source>
        <strain evidence="3">CBHHK067</strain>
    </source>
</reference>
<gene>
    <name evidence="3" type="ORF">B0H17DRAFT_936144</name>
</gene>